<evidence type="ECO:0000313" key="8">
    <source>
        <dbReference type="EMBL" id="VFU00017.1"/>
    </source>
</evidence>
<sequence length="537" mass="57173">MAIPVCESNRYPRTLLRKQPSSDSSEEDRCSVFMRAPSEGASHENDLHDLPGGCSLGIMLLACLPRMAINMAWSAQWAVVSPLVNSSLDKNRWHSSLVDLVGPITGLVVAPAVGILSDHCTSKYGRRRPFLLGGAVLTIVGYVVLGQLKQTFFGTNNNAYIVAQHIRFGYASALIVCYVCINVGANIAQVAATLLVADVVGVHQVMAAAFTNMFGTLGDLVVALYISNADGGPSSPERDPSAFMLLLSIVMVTTVLPACLFVKEAPYVPCPSDFQWLRPHHAWCGAWHGFRRLPRQLAIYAVVLGLVHFGTMSYNISKGDFFGVVCLDGNSTNADKCNSCSMTNASYVPTRVELDGGTRSPVLPCDACVQSQRKYIAGGNFANGLLGLVADAVGLVYLGLLQPLVLRFGIRLVLLAATVPQMLFIAMVFAKSMLFAGVVVVLTALTGQTVSALQVPVLVSVIGFGEAQGLGIFLAAFNSAVCLGQLASLASLTIIRSTAQHGLTPLSAWLQILLGGVATVVAAIVLVRYFTLRIHVC</sequence>
<dbReference type="Gene3D" id="1.20.1250.20">
    <property type="entry name" value="MFS general substrate transporter like domains"/>
    <property type="match status" value="1"/>
</dbReference>
<evidence type="ECO:0000256" key="6">
    <source>
        <dbReference type="SAM" id="Phobius"/>
    </source>
</evidence>
<keyword evidence="3 6" id="KW-0812">Transmembrane</keyword>
<keyword evidence="9" id="KW-1185">Reference proteome</keyword>
<evidence type="ECO:0000256" key="5">
    <source>
        <dbReference type="ARBA" id="ARBA00023136"/>
    </source>
</evidence>
<dbReference type="GO" id="GO:0016020">
    <property type="term" value="C:membrane"/>
    <property type="evidence" value="ECO:0007669"/>
    <property type="project" value="UniProtKB-SubCell"/>
</dbReference>
<reference evidence="7" key="2">
    <citation type="submission" date="2019-06" db="EMBL/GenBank/DDBJ databases">
        <title>Genomics analysis of Aphanomyces spp. identifies a new class of oomycete effector associated with host adaptation.</title>
        <authorList>
            <person name="Gaulin E."/>
        </authorList>
    </citation>
    <scope>NUCLEOTIDE SEQUENCE</scope>
    <source>
        <strain evidence="7">CBS 578.67</strain>
    </source>
</reference>
<keyword evidence="2" id="KW-0813">Transport</keyword>
<evidence type="ECO:0000313" key="9">
    <source>
        <dbReference type="Proteomes" id="UP000332933"/>
    </source>
</evidence>
<feature type="transmembrane region" description="Helical" evidence="6">
    <location>
        <begin position="242"/>
        <end position="262"/>
    </location>
</feature>
<dbReference type="PANTHER" id="PTHR19432">
    <property type="entry name" value="SUGAR TRANSPORTER"/>
    <property type="match status" value="1"/>
</dbReference>
<dbReference type="AlphaFoldDB" id="A0A485LMG8"/>
<accession>A0A485LMG8</accession>
<name>A0A485LMG8_9STRA</name>
<organism evidence="8 9">
    <name type="scientific">Aphanomyces stellatus</name>
    <dbReference type="NCBI Taxonomy" id="120398"/>
    <lineage>
        <taxon>Eukaryota</taxon>
        <taxon>Sar</taxon>
        <taxon>Stramenopiles</taxon>
        <taxon>Oomycota</taxon>
        <taxon>Saprolegniomycetes</taxon>
        <taxon>Saprolegniales</taxon>
        <taxon>Verrucalvaceae</taxon>
        <taxon>Aphanomyces</taxon>
    </lineage>
</organism>
<feature type="transmembrane region" description="Helical" evidence="6">
    <location>
        <begin position="168"/>
        <end position="197"/>
    </location>
</feature>
<protein>
    <submittedName>
        <fullName evidence="8">Aste57867_23371 protein</fullName>
    </submittedName>
</protein>
<evidence type="ECO:0000313" key="7">
    <source>
        <dbReference type="EMBL" id="KAF0684651.1"/>
    </source>
</evidence>
<proteinExistence type="predicted"/>
<dbReference type="PANTHER" id="PTHR19432:SF26">
    <property type="entry name" value="MAJOR FACILITATOR SUPERFAMILY (MFS) PROFILE DOMAIN-CONTAINING PROTEIN"/>
    <property type="match status" value="1"/>
</dbReference>
<dbReference type="Pfam" id="PF13347">
    <property type="entry name" value="MFS_2"/>
    <property type="match status" value="1"/>
</dbReference>
<feature type="transmembrane region" description="Helical" evidence="6">
    <location>
        <begin position="209"/>
        <end position="227"/>
    </location>
</feature>
<evidence type="ECO:0000256" key="3">
    <source>
        <dbReference type="ARBA" id="ARBA00022692"/>
    </source>
</evidence>
<feature type="transmembrane region" description="Helical" evidence="6">
    <location>
        <begin position="297"/>
        <end position="316"/>
    </location>
</feature>
<evidence type="ECO:0000256" key="4">
    <source>
        <dbReference type="ARBA" id="ARBA00022989"/>
    </source>
</evidence>
<dbReference type="SUPFAM" id="SSF103473">
    <property type="entry name" value="MFS general substrate transporter"/>
    <property type="match status" value="1"/>
</dbReference>
<evidence type="ECO:0000256" key="1">
    <source>
        <dbReference type="ARBA" id="ARBA00004141"/>
    </source>
</evidence>
<dbReference type="EMBL" id="VJMH01007267">
    <property type="protein sequence ID" value="KAF0684651.1"/>
    <property type="molecule type" value="Genomic_DNA"/>
</dbReference>
<dbReference type="OrthoDB" id="28755at2759"/>
<comment type="subcellular location">
    <subcellularLocation>
        <location evidence="1">Membrane</location>
        <topology evidence="1">Multi-pass membrane protein</topology>
    </subcellularLocation>
</comment>
<feature type="transmembrane region" description="Helical" evidence="6">
    <location>
        <begin position="100"/>
        <end position="117"/>
    </location>
</feature>
<dbReference type="GO" id="GO:0008506">
    <property type="term" value="F:sucrose:proton symporter activity"/>
    <property type="evidence" value="ECO:0007669"/>
    <property type="project" value="TreeGrafter"/>
</dbReference>
<dbReference type="EMBL" id="CAADRA010007293">
    <property type="protein sequence ID" value="VFU00017.1"/>
    <property type="molecule type" value="Genomic_DNA"/>
</dbReference>
<feature type="transmembrane region" description="Helical" evidence="6">
    <location>
        <begin position="129"/>
        <end position="148"/>
    </location>
</feature>
<gene>
    <name evidence="8" type="primary">Aste57867_23371</name>
    <name evidence="7" type="ORF">As57867_023300</name>
    <name evidence="8" type="ORF">ASTE57867_23371</name>
</gene>
<keyword evidence="5 6" id="KW-0472">Membrane</keyword>
<keyword evidence="4 6" id="KW-1133">Transmembrane helix</keyword>
<feature type="transmembrane region" description="Helical" evidence="6">
    <location>
        <begin position="508"/>
        <end position="530"/>
    </location>
</feature>
<dbReference type="InterPro" id="IPR036259">
    <property type="entry name" value="MFS_trans_sf"/>
</dbReference>
<evidence type="ECO:0000256" key="2">
    <source>
        <dbReference type="ARBA" id="ARBA00022448"/>
    </source>
</evidence>
<reference evidence="8 9" key="1">
    <citation type="submission" date="2019-03" db="EMBL/GenBank/DDBJ databases">
        <authorList>
            <person name="Gaulin E."/>
            <person name="Dumas B."/>
        </authorList>
    </citation>
    <scope>NUCLEOTIDE SEQUENCE [LARGE SCALE GENOMIC DNA]</scope>
    <source>
        <strain evidence="8">CBS 568.67</strain>
    </source>
</reference>
<feature type="transmembrane region" description="Helical" evidence="6">
    <location>
        <begin position="381"/>
        <end position="400"/>
    </location>
</feature>
<dbReference type="Proteomes" id="UP000332933">
    <property type="component" value="Unassembled WGS sequence"/>
</dbReference>